<dbReference type="EMBL" id="FNOK01000004">
    <property type="protein sequence ID" value="SDW61764.1"/>
    <property type="molecule type" value="Genomic_DNA"/>
</dbReference>
<keyword evidence="2" id="KW-0472">Membrane</keyword>
<accession>A0A1H2V1G9</accession>
<sequence>MNREQRGVVKAVSVIAAALWIVLGLRFSWPVWLWLALVAATCVAPWVIFWQYRRRQDQKLAAEQPVAEAAEPRERPQSAERSLSGLPMRSAHPDYKFLFSGKVFWYSNPDAPGLPHADPGGLAIDLILEQATHFVAEIPPDEGELAQYRLNAALGVKRSDSSGHVVAWAGDVRLELPDSDAGRLHRLAEARKQEELWERARNHERDKRAYLADDVLKNPGSALVWWLAREDGNVDEAVRQIGNLRRLTAAAHDTRIPDPDLHPPQWITAMPGDQHTMRSFRLEEFEVQGTRLGASQHVLAAIESLATGEERAALGRRVAEVLAAHGHDELAELVRSTFDDRPELPGPETT</sequence>
<evidence type="ECO:0000313" key="3">
    <source>
        <dbReference type="EMBL" id="SDW61764.1"/>
    </source>
</evidence>
<organism evidence="3 4">
    <name type="scientific">Saccharopolyspora shandongensis</name>
    <dbReference type="NCBI Taxonomy" id="418495"/>
    <lineage>
        <taxon>Bacteria</taxon>
        <taxon>Bacillati</taxon>
        <taxon>Actinomycetota</taxon>
        <taxon>Actinomycetes</taxon>
        <taxon>Pseudonocardiales</taxon>
        <taxon>Pseudonocardiaceae</taxon>
        <taxon>Saccharopolyspora</taxon>
    </lineage>
</organism>
<evidence type="ECO:0000313" key="4">
    <source>
        <dbReference type="Proteomes" id="UP000199529"/>
    </source>
</evidence>
<proteinExistence type="predicted"/>
<protein>
    <submittedName>
        <fullName evidence="3">Uncharacterized protein</fullName>
    </submittedName>
</protein>
<feature type="region of interest" description="Disordered" evidence="1">
    <location>
        <begin position="64"/>
        <end position="87"/>
    </location>
</feature>
<dbReference type="AlphaFoldDB" id="A0A1H2V1G9"/>
<dbReference type="RefSeq" id="WP_093262112.1">
    <property type="nucleotide sequence ID" value="NZ_FNOK01000004.1"/>
</dbReference>
<name>A0A1H2V1G9_9PSEU</name>
<feature type="transmembrane region" description="Helical" evidence="2">
    <location>
        <begin position="31"/>
        <end position="50"/>
    </location>
</feature>
<reference evidence="4" key="1">
    <citation type="submission" date="2016-10" db="EMBL/GenBank/DDBJ databases">
        <authorList>
            <person name="Varghese N."/>
            <person name="Submissions S."/>
        </authorList>
    </citation>
    <scope>NUCLEOTIDE SEQUENCE [LARGE SCALE GENOMIC DNA]</scope>
    <source>
        <strain evidence="4">CGMCC 4.3530</strain>
    </source>
</reference>
<keyword evidence="2" id="KW-1133">Transmembrane helix</keyword>
<evidence type="ECO:0000256" key="1">
    <source>
        <dbReference type="SAM" id="MobiDB-lite"/>
    </source>
</evidence>
<keyword evidence="2" id="KW-0812">Transmembrane</keyword>
<evidence type="ECO:0000256" key="2">
    <source>
        <dbReference type="SAM" id="Phobius"/>
    </source>
</evidence>
<dbReference type="STRING" id="418495.SAMN05216215_1004153"/>
<gene>
    <name evidence="3" type="ORF">SAMN05216215_1004153</name>
</gene>
<feature type="transmembrane region" description="Helical" evidence="2">
    <location>
        <begin position="7"/>
        <end position="25"/>
    </location>
</feature>
<keyword evidence="4" id="KW-1185">Reference proteome</keyword>
<dbReference type="Proteomes" id="UP000199529">
    <property type="component" value="Unassembled WGS sequence"/>
</dbReference>
<dbReference type="OrthoDB" id="3422149at2"/>